<sequence length="166" mass="18042">MTTTADPATTDAPVPAPAQRIQLRKAAPDVYTAMYALTKAAAQGLDPVIAELVKVRASQLNGCAYCVDQHSHDARALGLTERKMYGIPVWRETSFFTARERAALALTEAVTRLGDHGVPDEVYDEAARQFPEDELARLIAMTVTINAWNRLGVTARLSPAPDPDHS</sequence>
<evidence type="ECO:0000313" key="3">
    <source>
        <dbReference type="Proteomes" id="UP000249340"/>
    </source>
</evidence>
<dbReference type="NCBIfam" id="TIGR00778">
    <property type="entry name" value="ahpD_dom"/>
    <property type="match status" value="1"/>
</dbReference>
<dbReference type="SUPFAM" id="SSF69118">
    <property type="entry name" value="AhpD-like"/>
    <property type="match status" value="1"/>
</dbReference>
<dbReference type="Pfam" id="PF02627">
    <property type="entry name" value="CMD"/>
    <property type="match status" value="1"/>
</dbReference>
<name>A0A345SW39_9ACTN</name>
<accession>A0A345SW39</accession>
<dbReference type="InterPro" id="IPR004675">
    <property type="entry name" value="AhpD_core"/>
</dbReference>
<dbReference type="GO" id="GO:0051920">
    <property type="term" value="F:peroxiredoxin activity"/>
    <property type="evidence" value="ECO:0007669"/>
    <property type="project" value="InterPro"/>
</dbReference>
<dbReference type="KEGG" id="stri:C7M71_011345"/>
<feature type="domain" description="Carboxymuconolactone decarboxylase-like" evidence="1">
    <location>
        <begin position="28"/>
        <end position="108"/>
    </location>
</feature>
<gene>
    <name evidence="2" type="ORF">C7M71_011345</name>
</gene>
<protein>
    <submittedName>
        <fullName evidence="2">Carboxymuconolactone decarboxylase family protein</fullName>
    </submittedName>
</protein>
<evidence type="ECO:0000259" key="1">
    <source>
        <dbReference type="Pfam" id="PF02627"/>
    </source>
</evidence>
<proteinExistence type="predicted"/>
<reference evidence="3" key="1">
    <citation type="submission" date="2018-07" db="EMBL/GenBank/DDBJ databases">
        <title>Streptacidiphilus bronchialis DSM 106435 chromosome.</title>
        <authorList>
            <person name="Batra D."/>
            <person name="Gulvik C.A."/>
        </authorList>
    </citation>
    <scope>NUCLEOTIDE SEQUENCE [LARGE SCALE GENOMIC DNA]</scope>
    <source>
        <strain evidence="3">DSM 106435</strain>
    </source>
</reference>
<organism evidence="2 3">
    <name type="scientific">Peterkaempfera bronchialis</name>
    <dbReference type="NCBI Taxonomy" id="2126346"/>
    <lineage>
        <taxon>Bacteria</taxon>
        <taxon>Bacillati</taxon>
        <taxon>Actinomycetota</taxon>
        <taxon>Actinomycetes</taxon>
        <taxon>Kitasatosporales</taxon>
        <taxon>Streptomycetaceae</taxon>
        <taxon>Peterkaempfera</taxon>
    </lineage>
</organism>
<dbReference type="EMBL" id="CP031264">
    <property type="protein sequence ID" value="AXI77944.1"/>
    <property type="molecule type" value="Genomic_DNA"/>
</dbReference>
<dbReference type="Proteomes" id="UP000249340">
    <property type="component" value="Chromosome"/>
</dbReference>
<dbReference type="OrthoDB" id="9801997at2"/>
<dbReference type="AlphaFoldDB" id="A0A345SW39"/>
<evidence type="ECO:0000313" key="2">
    <source>
        <dbReference type="EMBL" id="AXI77944.1"/>
    </source>
</evidence>
<dbReference type="PANTHER" id="PTHR34846:SF10">
    <property type="entry name" value="CYTOPLASMIC PROTEIN"/>
    <property type="match status" value="1"/>
</dbReference>
<dbReference type="Gene3D" id="1.20.1290.10">
    <property type="entry name" value="AhpD-like"/>
    <property type="match status" value="1"/>
</dbReference>
<dbReference type="InterPro" id="IPR029032">
    <property type="entry name" value="AhpD-like"/>
</dbReference>
<keyword evidence="3" id="KW-1185">Reference proteome</keyword>
<dbReference type="PANTHER" id="PTHR34846">
    <property type="entry name" value="4-CARBOXYMUCONOLACTONE DECARBOXYLASE FAMILY PROTEIN (AFU_ORTHOLOGUE AFUA_6G11590)"/>
    <property type="match status" value="1"/>
</dbReference>
<dbReference type="RefSeq" id="WP_111494203.1">
    <property type="nucleotide sequence ID" value="NZ_CP031264.1"/>
</dbReference>
<dbReference type="InterPro" id="IPR003779">
    <property type="entry name" value="CMD-like"/>
</dbReference>